<dbReference type="EMBL" id="ML995490">
    <property type="protein sequence ID" value="KAF2140106.1"/>
    <property type="molecule type" value="Genomic_DNA"/>
</dbReference>
<evidence type="ECO:0000313" key="2">
    <source>
        <dbReference type="Proteomes" id="UP000799438"/>
    </source>
</evidence>
<proteinExistence type="predicted"/>
<dbReference type="Gene3D" id="1.25.40.10">
    <property type="entry name" value="Tetratricopeptide repeat domain"/>
    <property type="match status" value="2"/>
</dbReference>
<dbReference type="Pfam" id="PF13424">
    <property type="entry name" value="TPR_12"/>
    <property type="match status" value="2"/>
</dbReference>
<keyword evidence="2" id="KW-1185">Reference proteome</keyword>
<dbReference type="GeneID" id="54302716"/>
<accession>A0A6A6B861</accession>
<dbReference type="InterPro" id="IPR011990">
    <property type="entry name" value="TPR-like_helical_dom_sf"/>
</dbReference>
<sequence length="291" mass="32670">MNTLEQNKRLFGYEHPTTLERLHQLGNLSHLNGDWIKAKSIYRRVLEGRTKVLGGEDPKTLDAMAHLATVLRRIGEHKESQALHRKALEGRRKILGGTHPDSLTSEDELAAILKESGLLHQAEEMSRGTLLKKTRIFGQDDLRTIHTASSLAAILKDIGAAPQSIGDRILAIKAWQECESLSNRCLAARENALGSENPQTITDINMLGIVTRMLNRPEESETWHRRALQVRLKVFGPHNPHTQRSMRNLIAALKDSCKYDEATEMELRLVQSLEINPVLAERGKAVGWGPR</sequence>
<dbReference type="SUPFAM" id="SSF48452">
    <property type="entry name" value="TPR-like"/>
    <property type="match status" value="2"/>
</dbReference>
<name>A0A6A6B861_9PEZI</name>
<reference evidence="1" key="1">
    <citation type="journal article" date="2020" name="Stud. Mycol.">
        <title>101 Dothideomycetes genomes: a test case for predicting lifestyles and emergence of pathogens.</title>
        <authorList>
            <person name="Haridas S."/>
            <person name="Albert R."/>
            <person name="Binder M."/>
            <person name="Bloem J."/>
            <person name="Labutti K."/>
            <person name="Salamov A."/>
            <person name="Andreopoulos B."/>
            <person name="Baker S."/>
            <person name="Barry K."/>
            <person name="Bills G."/>
            <person name="Bluhm B."/>
            <person name="Cannon C."/>
            <person name="Castanera R."/>
            <person name="Culley D."/>
            <person name="Daum C."/>
            <person name="Ezra D."/>
            <person name="Gonzalez J."/>
            <person name="Henrissat B."/>
            <person name="Kuo A."/>
            <person name="Liang C."/>
            <person name="Lipzen A."/>
            <person name="Lutzoni F."/>
            <person name="Magnuson J."/>
            <person name="Mondo S."/>
            <person name="Nolan M."/>
            <person name="Ohm R."/>
            <person name="Pangilinan J."/>
            <person name="Park H.-J."/>
            <person name="Ramirez L."/>
            <person name="Alfaro M."/>
            <person name="Sun H."/>
            <person name="Tritt A."/>
            <person name="Yoshinaga Y."/>
            <person name="Zwiers L.-H."/>
            <person name="Turgeon B."/>
            <person name="Goodwin S."/>
            <person name="Spatafora J."/>
            <person name="Crous P."/>
            <person name="Grigoriev I."/>
        </authorList>
    </citation>
    <scope>NUCLEOTIDE SEQUENCE</scope>
    <source>
        <strain evidence="1">CBS 121167</strain>
    </source>
</reference>
<dbReference type="PANTHER" id="PTHR46082">
    <property type="entry name" value="ATP/GTP-BINDING PROTEIN-RELATED"/>
    <property type="match status" value="1"/>
</dbReference>
<dbReference type="PANTHER" id="PTHR46082:SF6">
    <property type="entry name" value="AAA+ ATPASE DOMAIN-CONTAINING PROTEIN-RELATED"/>
    <property type="match status" value="1"/>
</dbReference>
<dbReference type="RefSeq" id="XP_033395819.1">
    <property type="nucleotide sequence ID" value="XM_033545217.1"/>
</dbReference>
<organism evidence="1 2">
    <name type="scientific">Aplosporella prunicola CBS 121167</name>
    <dbReference type="NCBI Taxonomy" id="1176127"/>
    <lineage>
        <taxon>Eukaryota</taxon>
        <taxon>Fungi</taxon>
        <taxon>Dikarya</taxon>
        <taxon>Ascomycota</taxon>
        <taxon>Pezizomycotina</taxon>
        <taxon>Dothideomycetes</taxon>
        <taxon>Dothideomycetes incertae sedis</taxon>
        <taxon>Botryosphaeriales</taxon>
        <taxon>Aplosporellaceae</taxon>
        <taxon>Aplosporella</taxon>
    </lineage>
</organism>
<gene>
    <name evidence="1" type="ORF">K452DRAFT_335181</name>
</gene>
<dbReference type="OrthoDB" id="3694819at2759"/>
<protein>
    <recommendedName>
        <fullName evidence="3">Kinesin light chain</fullName>
    </recommendedName>
</protein>
<dbReference type="Proteomes" id="UP000799438">
    <property type="component" value="Unassembled WGS sequence"/>
</dbReference>
<evidence type="ECO:0000313" key="1">
    <source>
        <dbReference type="EMBL" id="KAF2140106.1"/>
    </source>
</evidence>
<dbReference type="AlphaFoldDB" id="A0A6A6B861"/>
<evidence type="ECO:0008006" key="3">
    <source>
        <dbReference type="Google" id="ProtNLM"/>
    </source>
</evidence>
<dbReference type="InterPro" id="IPR053137">
    <property type="entry name" value="NLR-like"/>
</dbReference>